<evidence type="ECO:0000313" key="9">
    <source>
        <dbReference type="Proteomes" id="UP000032180"/>
    </source>
</evidence>
<dbReference type="GO" id="GO:0043565">
    <property type="term" value="F:sequence-specific DNA binding"/>
    <property type="evidence" value="ECO:0007669"/>
    <property type="project" value="InterPro"/>
</dbReference>
<protein>
    <recommendedName>
        <fullName evidence="7">WRKY domain-containing protein</fullName>
    </recommendedName>
</protein>
<dbReference type="SUPFAM" id="SSF118290">
    <property type="entry name" value="WRKY DNA-binding domain"/>
    <property type="match status" value="1"/>
</dbReference>
<feature type="domain" description="WRKY" evidence="7">
    <location>
        <begin position="223"/>
        <end position="275"/>
    </location>
</feature>
<sequence>MNMMVQKQHEEEEERSFFGREIKEVDFFSAAGAGGRSGADDGDVAIRADGVSHAGFMVSTALDLLTAVNDGDEDQIKKGESNDHHQSKTADATTVEGELRQAGEENRRLRRRLEELTTSYGALYHQLVQAQQQQQHNKQAMAGMQLLDALAASPASHRRLAADGDGDRTDSDGGGADEKPAPATLTQLTAPENNAGEQAAAAEMAPCRKARVSVRARSEAPMYGQKMAKGNPCPRAYYRCTMASQCPVRKQVQRCAEDRTILMTTYEGTHSHPLPAAAAAMASTTSAAAQMLLSGPAPLSRAPFFPYPTLSASAPFPSITLDLTNPLATSAAGLQLHRGPHKITMYGSAGAGGFQFLPGSHHRAVFPPPPAMETMTAAIARDPNFTTALAAAISSIMAGGGGVALAQAPVQETSTAAPTTTPPPLEHV</sequence>
<evidence type="ECO:0000256" key="2">
    <source>
        <dbReference type="ARBA" id="ARBA00023015"/>
    </source>
</evidence>
<organism evidence="8 9">
    <name type="scientific">Leersia perrieri</name>
    <dbReference type="NCBI Taxonomy" id="77586"/>
    <lineage>
        <taxon>Eukaryota</taxon>
        <taxon>Viridiplantae</taxon>
        <taxon>Streptophyta</taxon>
        <taxon>Embryophyta</taxon>
        <taxon>Tracheophyta</taxon>
        <taxon>Spermatophyta</taxon>
        <taxon>Magnoliopsida</taxon>
        <taxon>Liliopsida</taxon>
        <taxon>Poales</taxon>
        <taxon>Poaceae</taxon>
        <taxon>BOP clade</taxon>
        <taxon>Oryzoideae</taxon>
        <taxon>Oryzeae</taxon>
        <taxon>Oryzinae</taxon>
        <taxon>Leersia</taxon>
    </lineage>
</organism>
<feature type="compositionally biased region" description="Basic and acidic residues" evidence="6">
    <location>
        <begin position="160"/>
        <end position="180"/>
    </location>
</feature>
<dbReference type="AlphaFoldDB" id="A0A0D9WCI0"/>
<dbReference type="HOGENOM" id="CLU_021824_3_2_1"/>
<dbReference type="SMART" id="SM00774">
    <property type="entry name" value="WRKY"/>
    <property type="match status" value="1"/>
</dbReference>
<dbReference type="GO" id="GO:0005634">
    <property type="term" value="C:nucleus"/>
    <property type="evidence" value="ECO:0007669"/>
    <property type="project" value="UniProtKB-SubCell"/>
</dbReference>
<name>A0A0D9WCI0_9ORYZ</name>
<keyword evidence="3" id="KW-0238">DNA-binding</keyword>
<dbReference type="STRING" id="77586.A0A0D9WCI0"/>
<dbReference type="InterPro" id="IPR003657">
    <property type="entry name" value="WRKY_dom"/>
</dbReference>
<dbReference type="EnsemblPlants" id="LPERR05G02290.1">
    <property type="protein sequence ID" value="LPERR05G02290.1"/>
    <property type="gene ID" value="LPERR05G02290"/>
</dbReference>
<dbReference type="Gramene" id="LPERR05G02290.1">
    <property type="protein sequence ID" value="LPERR05G02290.1"/>
    <property type="gene ID" value="LPERR05G02290"/>
</dbReference>
<feature type="region of interest" description="Disordered" evidence="6">
    <location>
        <begin position="73"/>
        <end position="108"/>
    </location>
</feature>
<evidence type="ECO:0000256" key="1">
    <source>
        <dbReference type="ARBA" id="ARBA00004123"/>
    </source>
</evidence>
<dbReference type="PANTHER" id="PTHR31429">
    <property type="entry name" value="WRKY TRANSCRIPTION FACTOR 36-RELATED"/>
    <property type="match status" value="1"/>
</dbReference>
<keyword evidence="9" id="KW-1185">Reference proteome</keyword>
<reference evidence="8" key="3">
    <citation type="submission" date="2015-04" db="UniProtKB">
        <authorList>
            <consortium name="EnsemblPlants"/>
        </authorList>
    </citation>
    <scope>IDENTIFICATION</scope>
</reference>
<dbReference type="InterPro" id="IPR036576">
    <property type="entry name" value="WRKY_dom_sf"/>
</dbReference>
<proteinExistence type="predicted"/>
<evidence type="ECO:0000256" key="3">
    <source>
        <dbReference type="ARBA" id="ARBA00023125"/>
    </source>
</evidence>
<dbReference type="Proteomes" id="UP000032180">
    <property type="component" value="Chromosome 5"/>
</dbReference>
<feature type="region of interest" description="Disordered" evidence="6">
    <location>
        <begin position="155"/>
        <end position="191"/>
    </location>
</feature>
<dbReference type="Pfam" id="PF03106">
    <property type="entry name" value="WRKY"/>
    <property type="match status" value="1"/>
</dbReference>
<keyword evidence="4" id="KW-0804">Transcription</keyword>
<dbReference type="Gene3D" id="2.20.25.80">
    <property type="entry name" value="WRKY domain"/>
    <property type="match status" value="1"/>
</dbReference>
<evidence type="ECO:0000256" key="5">
    <source>
        <dbReference type="ARBA" id="ARBA00023242"/>
    </source>
</evidence>
<evidence type="ECO:0000313" key="8">
    <source>
        <dbReference type="EnsemblPlants" id="LPERR05G02290.1"/>
    </source>
</evidence>
<evidence type="ECO:0000256" key="4">
    <source>
        <dbReference type="ARBA" id="ARBA00023163"/>
    </source>
</evidence>
<dbReference type="InterPro" id="IPR044810">
    <property type="entry name" value="WRKY_plant"/>
</dbReference>
<keyword evidence="2" id="KW-0805">Transcription regulation</keyword>
<feature type="compositionally biased region" description="Basic and acidic residues" evidence="6">
    <location>
        <begin position="74"/>
        <end position="88"/>
    </location>
</feature>
<reference evidence="8 9" key="1">
    <citation type="submission" date="2012-08" db="EMBL/GenBank/DDBJ databases">
        <title>Oryza genome evolution.</title>
        <authorList>
            <person name="Wing R.A."/>
        </authorList>
    </citation>
    <scope>NUCLEOTIDE SEQUENCE</scope>
</reference>
<evidence type="ECO:0000259" key="7">
    <source>
        <dbReference type="PROSITE" id="PS50811"/>
    </source>
</evidence>
<dbReference type="GO" id="GO:0003700">
    <property type="term" value="F:DNA-binding transcription factor activity"/>
    <property type="evidence" value="ECO:0007669"/>
    <property type="project" value="InterPro"/>
</dbReference>
<accession>A0A0D9WCI0</accession>
<reference evidence="9" key="2">
    <citation type="submission" date="2013-12" db="EMBL/GenBank/DDBJ databases">
        <authorList>
            <person name="Yu Y."/>
            <person name="Lee S."/>
            <person name="de Baynast K."/>
            <person name="Wissotski M."/>
            <person name="Liu L."/>
            <person name="Talag J."/>
            <person name="Goicoechea J."/>
            <person name="Angelova A."/>
            <person name="Jetty R."/>
            <person name="Kudrna D."/>
            <person name="Golser W."/>
            <person name="Rivera L."/>
            <person name="Zhang J."/>
            <person name="Wing R."/>
        </authorList>
    </citation>
    <scope>NUCLEOTIDE SEQUENCE</scope>
</reference>
<keyword evidence="5" id="KW-0539">Nucleus</keyword>
<comment type="subcellular location">
    <subcellularLocation>
        <location evidence="1">Nucleus</location>
    </subcellularLocation>
</comment>
<evidence type="ECO:0000256" key="6">
    <source>
        <dbReference type="SAM" id="MobiDB-lite"/>
    </source>
</evidence>
<dbReference type="PANTHER" id="PTHR31429:SF41">
    <property type="entry name" value="TRANSCRIPTION FACTOR WRKY5"/>
    <property type="match status" value="1"/>
</dbReference>
<dbReference type="PROSITE" id="PS50811">
    <property type="entry name" value="WRKY"/>
    <property type="match status" value="1"/>
</dbReference>
<feature type="compositionally biased region" description="Basic and acidic residues" evidence="6">
    <location>
        <begin position="97"/>
        <end position="108"/>
    </location>
</feature>
<dbReference type="eggNOG" id="ENOG502SM8W">
    <property type="taxonomic scope" value="Eukaryota"/>
</dbReference>